<comment type="caution">
    <text evidence="2">The sequence shown here is derived from an EMBL/GenBank/DDBJ whole genome shotgun (WGS) entry which is preliminary data.</text>
</comment>
<proteinExistence type="predicted"/>
<accession>A0A4U0SFE3</accession>
<dbReference type="RefSeq" id="WP_136730233.1">
    <property type="nucleotide sequence ID" value="NZ_SUMC01000120.1"/>
</dbReference>
<dbReference type="OrthoDB" id="9128359at2"/>
<gene>
    <name evidence="2" type="ORF">FCI23_47415</name>
</gene>
<evidence type="ECO:0000256" key="1">
    <source>
        <dbReference type="SAM" id="MobiDB-lite"/>
    </source>
</evidence>
<protein>
    <submittedName>
        <fullName evidence="2">Uncharacterized protein</fullName>
    </submittedName>
</protein>
<feature type="compositionally biased region" description="Basic and acidic residues" evidence="1">
    <location>
        <begin position="310"/>
        <end position="319"/>
    </location>
</feature>
<reference evidence="2 3" key="1">
    <citation type="submission" date="2019-04" db="EMBL/GenBank/DDBJ databases">
        <title>Streptomyces oryziradicis sp. nov., a novel actinomycete isolated from rhizosphere soil of rice (Oryza sativa L.).</title>
        <authorList>
            <person name="Li C."/>
        </authorList>
    </citation>
    <scope>NUCLEOTIDE SEQUENCE [LARGE SCALE GENOMIC DNA]</scope>
    <source>
        <strain evidence="2 3">NEAU-C40</strain>
    </source>
</reference>
<organism evidence="2 3">
    <name type="scientific">Actinacidiphila oryziradicis</name>
    <dbReference type="NCBI Taxonomy" id="2571141"/>
    <lineage>
        <taxon>Bacteria</taxon>
        <taxon>Bacillati</taxon>
        <taxon>Actinomycetota</taxon>
        <taxon>Actinomycetes</taxon>
        <taxon>Kitasatosporales</taxon>
        <taxon>Streptomycetaceae</taxon>
        <taxon>Actinacidiphila</taxon>
    </lineage>
</organism>
<dbReference type="EMBL" id="SUMC01000120">
    <property type="protein sequence ID" value="TJZ99004.1"/>
    <property type="molecule type" value="Genomic_DNA"/>
</dbReference>
<evidence type="ECO:0000313" key="2">
    <source>
        <dbReference type="EMBL" id="TJZ99004.1"/>
    </source>
</evidence>
<dbReference type="Proteomes" id="UP000305778">
    <property type="component" value="Unassembled WGS sequence"/>
</dbReference>
<evidence type="ECO:0000313" key="3">
    <source>
        <dbReference type="Proteomes" id="UP000305778"/>
    </source>
</evidence>
<keyword evidence="3" id="KW-1185">Reference proteome</keyword>
<sequence length="329" mass="36856">MARSLTPNDIKRLAFSRFLYQEGIKHSRLPHPLSSTALLSFHDAVENFLGLTAEFLGVEVDPKISFMQYWGEVKAKTKIELPGRASMTKLNNARVSLKHHGHFPTTETIEQSRVQVVNFFNAAAPVVFNIDFDTVDMVDLVTQPEVGQLLREAQTHADIGDYSAAMAGLKMAFTELLRHYGGRVSMSSAQQTPFAFGPREPAFFKPRGHPELNELAAQVTYLRTVAQELREAIQMTSLGIDYPNYGRFAALVPPVHGYHNGEHRWYATKDDDRLTAENYSSCRLFVIESTLQAARADEVLDLLQTQADADRHPSGEYVERTWTGPAEAS</sequence>
<name>A0A4U0SFE3_9ACTN</name>
<feature type="region of interest" description="Disordered" evidence="1">
    <location>
        <begin position="310"/>
        <end position="329"/>
    </location>
</feature>
<dbReference type="AlphaFoldDB" id="A0A4U0SFE3"/>